<dbReference type="EMBL" id="JBFWIC010000008">
    <property type="protein sequence ID" value="MEZ0474521.1"/>
    <property type="molecule type" value="Genomic_DNA"/>
</dbReference>
<evidence type="ECO:0000313" key="9">
    <source>
        <dbReference type="Proteomes" id="UP001566331"/>
    </source>
</evidence>
<evidence type="ECO:0000259" key="6">
    <source>
        <dbReference type="Pfam" id="PF04542"/>
    </source>
</evidence>
<keyword evidence="9" id="KW-1185">Reference proteome</keyword>
<dbReference type="Pfam" id="PF04542">
    <property type="entry name" value="Sigma70_r2"/>
    <property type="match status" value="1"/>
</dbReference>
<dbReference type="InterPro" id="IPR013249">
    <property type="entry name" value="RNA_pol_sigma70_r4_t2"/>
</dbReference>
<keyword evidence="5" id="KW-0804">Transcription</keyword>
<dbReference type="InterPro" id="IPR013324">
    <property type="entry name" value="RNA_pol_sigma_r3/r4-like"/>
</dbReference>
<gene>
    <name evidence="8" type="ORF">AB6713_07800</name>
</gene>
<keyword evidence="2" id="KW-0805">Transcription regulation</keyword>
<dbReference type="RefSeq" id="WP_370563841.1">
    <property type="nucleotide sequence ID" value="NZ_JBFWIB010000005.1"/>
</dbReference>
<evidence type="ECO:0000256" key="1">
    <source>
        <dbReference type="ARBA" id="ARBA00010641"/>
    </source>
</evidence>
<dbReference type="InterPro" id="IPR039425">
    <property type="entry name" value="RNA_pol_sigma-70-like"/>
</dbReference>
<dbReference type="InterPro" id="IPR014284">
    <property type="entry name" value="RNA_pol_sigma-70_dom"/>
</dbReference>
<organism evidence="8 9">
    <name type="scientific">Luteimonas salinilitoris</name>
    <dbReference type="NCBI Taxonomy" id="3237697"/>
    <lineage>
        <taxon>Bacteria</taxon>
        <taxon>Pseudomonadati</taxon>
        <taxon>Pseudomonadota</taxon>
        <taxon>Gammaproteobacteria</taxon>
        <taxon>Lysobacterales</taxon>
        <taxon>Lysobacteraceae</taxon>
        <taxon>Luteimonas</taxon>
    </lineage>
</organism>
<evidence type="ECO:0000256" key="4">
    <source>
        <dbReference type="ARBA" id="ARBA00023125"/>
    </source>
</evidence>
<sequence>MEGGRQAYGAFGTADEVFVDAWRATLPELRRRALRLAGGRRDRAEDLVADTAIKALLFMRGSPDVLTDPEGLLMVVLRHVFLDGVRRGRRESATVDAAADVQAALETRDGGGLSPLQHAELRDQMNRLVTAVAALTREQKRLFALRFVEDLPYAAISERLRISEPLTRKRVELLRRRLRTVDARD</sequence>
<dbReference type="PANTHER" id="PTHR43133">
    <property type="entry name" value="RNA POLYMERASE ECF-TYPE SIGMA FACTO"/>
    <property type="match status" value="1"/>
</dbReference>
<dbReference type="Gene3D" id="1.10.1740.10">
    <property type="match status" value="1"/>
</dbReference>
<dbReference type="InterPro" id="IPR013325">
    <property type="entry name" value="RNA_pol_sigma_r2"/>
</dbReference>
<feature type="domain" description="RNA polymerase sigma factor 70 region 4 type 2" evidence="7">
    <location>
        <begin position="127"/>
        <end position="178"/>
    </location>
</feature>
<protein>
    <submittedName>
        <fullName evidence="8">RNA polymerase sigma factor</fullName>
    </submittedName>
</protein>
<evidence type="ECO:0000256" key="5">
    <source>
        <dbReference type="ARBA" id="ARBA00023163"/>
    </source>
</evidence>
<evidence type="ECO:0000259" key="7">
    <source>
        <dbReference type="Pfam" id="PF08281"/>
    </source>
</evidence>
<keyword evidence="4" id="KW-0238">DNA-binding</keyword>
<dbReference type="InterPro" id="IPR036388">
    <property type="entry name" value="WH-like_DNA-bd_sf"/>
</dbReference>
<dbReference type="NCBIfam" id="TIGR02937">
    <property type="entry name" value="sigma70-ECF"/>
    <property type="match status" value="1"/>
</dbReference>
<keyword evidence="3" id="KW-0731">Sigma factor</keyword>
<accession>A0ABV4HP52</accession>
<dbReference type="PANTHER" id="PTHR43133:SF8">
    <property type="entry name" value="RNA POLYMERASE SIGMA FACTOR HI_1459-RELATED"/>
    <property type="match status" value="1"/>
</dbReference>
<dbReference type="InterPro" id="IPR007627">
    <property type="entry name" value="RNA_pol_sigma70_r2"/>
</dbReference>
<name>A0ABV4HP52_9GAMM</name>
<evidence type="ECO:0000256" key="3">
    <source>
        <dbReference type="ARBA" id="ARBA00023082"/>
    </source>
</evidence>
<dbReference type="SUPFAM" id="SSF88946">
    <property type="entry name" value="Sigma2 domain of RNA polymerase sigma factors"/>
    <property type="match status" value="1"/>
</dbReference>
<dbReference type="SUPFAM" id="SSF88659">
    <property type="entry name" value="Sigma3 and sigma4 domains of RNA polymerase sigma factors"/>
    <property type="match status" value="1"/>
</dbReference>
<dbReference type="Proteomes" id="UP001566331">
    <property type="component" value="Unassembled WGS sequence"/>
</dbReference>
<comment type="similarity">
    <text evidence="1">Belongs to the sigma-70 factor family. ECF subfamily.</text>
</comment>
<dbReference type="Gene3D" id="1.10.10.10">
    <property type="entry name" value="Winged helix-like DNA-binding domain superfamily/Winged helix DNA-binding domain"/>
    <property type="match status" value="1"/>
</dbReference>
<dbReference type="Pfam" id="PF08281">
    <property type="entry name" value="Sigma70_r4_2"/>
    <property type="match status" value="1"/>
</dbReference>
<reference evidence="8 9" key="1">
    <citation type="submission" date="2024-07" db="EMBL/GenBank/DDBJ databases">
        <title>Luteimonas salilacus sp. nov., isolated from the shore soil of Salt Lake in Tibet of China.</title>
        <authorList>
            <person name="Zhang X."/>
            <person name="Li A."/>
        </authorList>
    </citation>
    <scope>NUCLEOTIDE SEQUENCE [LARGE SCALE GENOMIC DNA]</scope>
    <source>
        <strain evidence="8 9">B3-2-R+30</strain>
    </source>
</reference>
<proteinExistence type="inferred from homology"/>
<feature type="domain" description="RNA polymerase sigma-70 region 2" evidence="6">
    <location>
        <begin position="23"/>
        <end position="90"/>
    </location>
</feature>
<evidence type="ECO:0000313" key="8">
    <source>
        <dbReference type="EMBL" id="MEZ0474521.1"/>
    </source>
</evidence>
<comment type="caution">
    <text evidence="8">The sequence shown here is derived from an EMBL/GenBank/DDBJ whole genome shotgun (WGS) entry which is preliminary data.</text>
</comment>
<evidence type="ECO:0000256" key="2">
    <source>
        <dbReference type="ARBA" id="ARBA00023015"/>
    </source>
</evidence>